<reference evidence="3" key="3">
    <citation type="submission" date="2023-07" db="EMBL/GenBank/DDBJ databases">
        <title>An improved reference 1 genome and first organelle genomes of Quercus suber.</title>
        <authorList>
            <consortium name="Genosuber Consortium"/>
            <person name="Usie A."/>
            <person name="Serra O."/>
            <person name="Barros P."/>
        </authorList>
    </citation>
    <scope>NUCLEOTIDE SEQUENCE</scope>
    <source>
        <strain evidence="3">HL8</strain>
        <tissue evidence="3">Leaves</tissue>
    </source>
</reference>
<protein>
    <submittedName>
        <fullName evidence="3">Atlastin-3</fullName>
    </submittedName>
</protein>
<dbReference type="Pfam" id="PF02263">
    <property type="entry name" value="GBP"/>
    <property type="match status" value="1"/>
</dbReference>
<reference evidence="3" key="2">
    <citation type="journal article" date="2018" name="Sci. Data">
        <title>The draft genome sequence of cork oak.</title>
        <authorList>
            <person name="Ramos A.M."/>
            <person name="Usie A."/>
            <person name="Barbosa P."/>
            <person name="Barros P.M."/>
            <person name="Capote T."/>
            <person name="Chaves I."/>
            <person name="Simoes F."/>
            <person name="Abreu I."/>
            <person name="Carrasquinho I."/>
            <person name="Faro C."/>
            <person name="Guimaraes J.B."/>
            <person name="Mendonca D."/>
            <person name="Nobrega F."/>
            <person name="Rodrigues L."/>
            <person name="Saibo N.J.M."/>
            <person name="Varela M.C."/>
            <person name="Egas C."/>
            <person name="Matos J."/>
            <person name="Miguel C.M."/>
            <person name="Oliveira M.M."/>
            <person name="Ricardo C.P."/>
            <person name="Goncalves S."/>
        </authorList>
    </citation>
    <scope>NUCLEOTIDE SEQUENCE [LARGE SCALE GENOMIC DNA]</scope>
    <source>
        <strain evidence="3">HL8</strain>
    </source>
</reference>
<dbReference type="PANTHER" id="PTHR10751">
    <property type="entry name" value="GUANYLATE BINDING PROTEIN"/>
    <property type="match status" value="1"/>
</dbReference>
<feature type="non-terminal residue" evidence="3">
    <location>
        <position position="1"/>
    </location>
</feature>
<dbReference type="SUPFAM" id="SSF52540">
    <property type="entry name" value="P-loop containing nucleoside triphosphate hydrolases"/>
    <property type="match status" value="1"/>
</dbReference>
<gene>
    <name evidence="3" type="primary">Atl3</name>
    <name evidence="3" type="ORF">CFP56_039698</name>
</gene>
<organism evidence="3">
    <name type="scientific">Quercus suber</name>
    <name type="common">Cork oak</name>
    <dbReference type="NCBI Taxonomy" id="58331"/>
    <lineage>
        <taxon>Eukaryota</taxon>
        <taxon>Viridiplantae</taxon>
        <taxon>Streptophyta</taxon>
        <taxon>Embryophyta</taxon>
        <taxon>Tracheophyta</taxon>
        <taxon>Spermatophyta</taxon>
        <taxon>Magnoliopsida</taxon>
        <taxon>eudicotyledons</taxon>
        <taxon>Gunneridae</taxon>
        <taxon>Pentapetalae</taxon>
        <taxon>rosids</taxon>
        <taxon>fabids</taxon>
        <taxon>Fagales</taxon>
        <taxon>Fagaceae</taxon>
        <taxon>Quercus</taxon>
    </lineage>
</organism>
<dbReference type="InterPro" id="IPR036543">
    <property type="entry name" value="Guanylate-bd_C_sf"/>
</dbReference>
<name>A0AAW0MAZ9_QUESU</name>
<dbReference type="GO" id="GO:0005525">
    <property type="term" value="F:GTP binding"/>
    <property type="evidence" value="ECO:0007669"/>
    <property type="project" value="InterPro"/>
</dbReference>
<accession>A0AAW0MAZ9</accession>
<keyword evidence="1" id="KW-0378">Hydrolase</keyword>
<dbReference type="Gene3D" id="3.40.50.300">
    <property type="entry name" value="P-loop containing nucleotide triphosphate hydrolases"/>
    <property type="match status" value="2"/>
</dbReference>
<dbReference type="AlphaFoldDB" id="A0AAW0MAZ9"/>
<evidence type="ECO:0000256" key="1">
    <source>
        <dbReference type="ARBA" id="ARBA00022801"/>
    </source>
</evidence>
<dbReference type="GO" id="GO:0003924">
    <property type="term" value="F:GTPase activity"/>
    <property type="evidence" value="ECO:0007669"/>
    <property type="project" value="InterPro"/>
</dbReference>
<sequence>LDIDGVRTSVFYLDTEGFESIGKSNVYDDRIFALATVMSSVLIYNLPETGQDIAFEPAKLLWLIQRDFLQGKSVQEMVDEALRHVPNNDGDKNIDMVNQIRDSLAVMGDNSTAFSLPQPHLQRTKLCDLKDGELEPMYVKKREQLKELVAGIIHPKIVQGKHLNGKEFISFLEQILEALNKGEIPSTGSLVEVFNKGILERCLKLYSGWMAALHLPVSEKHLEDTHQRSRGGGMFFQTHS</sequence>
<evidence type="ECO:0000259" key="2">
    <source>
        <dbReference type="Pfam" id="PF02263"/>
    </source>
</evidence>
<dbReference type="FunFam" id="3.40.50.300:FF:003617">
    <property type="entry name" value="Guanylate-binding family protein"/>
    <property type="match status" value="1"/>
</dbReference>
<evidence type="ECO:0000313" key="3">
    <source>
        <dbReference type="EMBL" id="KAK7860354.1"/>
    </source>
</evidence>
<feature type="domain" description="Guanylate-binding protein N-terminal" evidence="2">
    <location>
        <begin position="7"/>
        <end position="56"/>
    </location>
</feature>
<dbReference type="InterPro" id="IPR027417">
    <property type="entry name" value="P-loop_NTPase"/>
</dbReference>
<dbReference type="SUPFAM" id="SSF48340">
    <property type="entry name" value="Interferon-induced guanylate-binding protein 1 (GBP1), C-terminal domain"/>
    <property type="match status" value="1"/>
</dbReference>
<comment type="caution">
    <text evidence="3">The sequence shown here is derived from an EMBL/GenBank/DDBJ whole genome shotgun (WGS) entry which is preliminary data.</text>
</comment>
<dbReference type="EMBL" id="PKMF04000007">
    <property type="protein sequence ID" value="KAK7860354.1"/>
    <property type="molecule type" value="Genomic_DNA"/>
</dbReference>
<proteinExistence type="predicted"/>
<reference evidence="3" key="1">
    <citation type="submission" date="2017-12" db="EMBL/GenBank/DDBJ databases">
        <authorList>
            <person name="Barbosa P."/>
            <person name="Usie A."/>
            <person name="Ramos A.M."/>
        </authorList>
    </citation>
    <scope>NUCLEOTIDE SEQUENCE</scope>
    <source>
        <strain evidence="3">HL8</strain>
        <tissue evidence="3">Leaves</tissue>
    </source>
</reference>
<dbReference type="InterPro" id="IPR015894">
    <property type="entry name" value="Guanylate-bd_N"/>
</dbReference>